<name>A0A812T8M0_SYMPI</name>
<sequence length="166" mass="18455">DLAIGTNLAQLPAETPIRWFQYVNIYTKSPVIEQTTPASLLISDTVAQIVDVELLDQDLDEEELGGNVTWTVARDLPLIAHFTVYFTENDTWETGRVRAGEDVAPVEFAELFIPPDTRPPLETFSWISIFPSSLLAERTTPFSSSINDTISPVLNVSFLDLDLDLG</sequence>
<gene>
    <name evidence="1" type="primary">PIF1</name>
    <name evidence="1" type="ORF">SPIL2461_LOCUS13659</name>
</gene>
<dbReference type="Proteomes" id="UP000649617">
    <property type="component" value="Unassembled WGS sequence"/>
</dbReference>
<feature type="non-terminal residue" evidence="1">
    <location>
        <position position="166"/>
    </location>
</feature>
<evidence type="ECO:0000313" key="2">
    <source>
        <dbReference type="Proteomes" id="UP000649617"/>
    </source>
</evidence>
<accession>A0A812T8M0</accession>
<protein>
    <submittedName>
        <fullName evidence="1">PIF1 protein</fullName>
    </submittedName>
</protein>
<evidence type="ECO:0000313" key="1">
    <source>
        <dbReference type="EMBL" id="CAE7521639.1"/>
    </source>
</evidence>
<feature type="non-terminal residue" evidence="1">
    <location>
        <position position="1"/>
    </location>
</feature>
<dbReference type="OrthoDB" id="440898at2759"/>
<dbReference type="AlphaFoldDB" id="A0A812T8M0"/>
<keyword evidence="2" id="KW-1185">Reference proteome</keyword>
<proteinExistence type="predicted"/>
<organism evidence="1 2">
    <name type="scientific">Symbiodinium pilosum</name>
    <name type="common">Dinoflagellate</name>
    <dbReference type="NCBI Taxonomy" id="2952"/>
    <lineage>
        <taxon>Eukaryota</taxon>
        <taxon>Sar</taxon>
        <taxon>Alveolata</taxon>
        <taxon>Dinophyceae</taxon>
        <taxon>Suessiales</taxon>
        <taxon>Symbiodiniaceae</taxon>
        <taxon>Symbiodinium</taxon>
    </lineage>
</organism>
<dbReference type="EMBL" id="CAJNIZ010030158">
    <property type="protein sequence ID" value="CAE7521639.1"/>
    <property type="molecule type" value="Genomic_DNA"/>
</dbReference>
<reference evidence="1" key="1">
    <citation type="submission" date="2021-02" db="EMBL/GenBank/DDBJ databases">
        <authorList>
            <person name="Dougan E. K."/>
            <person name="Rhodes N."/>
            <person name="Thang M."/>
            <person name="Chan C."/>
        </authorList>
    </citation>
    <scope>NUCLEOTIDE SEQUENCE</scope>
</reference>
<comment type="caution">
    <text evidence="1">The sequence shown here is derived from an EMBL/GenBank/DDBJ whole genome shotgun (WGS) entry which is preliminary data.</text>
</comment>